<feature type="transmembrane region" description="Helical" evidence="1">
    <location>
        <begin position="53"/>
        <end position="71"/>
    </location>
</feature>
<evidence type="ECO:0008006" key="4">
    <source>
        <dbReference type="Google" id="ProtNLM"/>
    </source>
</evidence>
<dbReference type="RefSeq" id="WP_377290746.1">
    <property type="nucleotide sequence ID" value="NZ_JBHSBM010000024.1"/>
</dbReference>
<dbReference type="Proteomes" id="UP001595850">
    <property type="component" value="Unassembled WGS sequence"/>
</dbReference>
<organism evidence="2 3">
    <name type="scientific">Planomonospora corallina</name>
    <dbReference type="NCBI Taxonomy" id="1806052"/>
    <lineage>
        <taxon>Bacteria</taxon>
        <taxon>Bacillati</taxon>
        <taxon>Actinomycetota</taxon>
        <taxon>Actinomycetes</taxon>
        <taxon>Streptosporangiales</taxon>
        <taxon>Streptosporangiaceae</taxon>
        <taxon>Planomonospora</taxon>
    </lineage>
</organism>
<sequence>MRPVTKITTGLVLVFGAFRLEGFDLLLDPVGWGLCAAGLLGLRYRDDDSFGRAAYCAAAMLCLSIVATVTSTADPGHLRTVSLIVQVIGLAAAAGSLVTVWLVTDAVIGRVHAGGDTSRAALLDVLRWAVTGLGALGTAAGYGYADLGAVISVACFAAGVVLIAVLYRSARLPYLSAEWEPVADWCFS</sequence>
<proteinExistence type="predicted"/>
<evidence type="ECO:0000313" key="2">
    <source>
        <dbReference type="EMBL" id="MFC4060987.1"/>
    </source>
</evidence>
<gene>
    <name evidence="2" type="ORF">ACFOWE_22015</name>
</gene>
<keyword evidence="1" id="KW-0472">Membrane</keyword>
<evidence type="ECO:0000313" key="3">
    <source>
        <dbReference type="Proteomes" id="UP001595850"/>
    </source>
</evidence>
<feature type="transmembrane region" description="Helical" evidence="1">
    <location>
        <begin position="125"/>
        <end position="143"/>
    </location>
</feature>
<comment type="caution">
    <text evidence="2">The sequence shown here is derived from an EMBL/GenBank/DDBJ whole genome shotgun (WGS) entry which is preliminary data.</text>
</comment>
<keyword evidence="1" id="KW-0812">Transmembrane</keyword>
<name>A0ABV8ID78_9ACTN</name>
<accession>A0ABV8ID78</accession>
<reference evidence="3" key="1">
    <citation type="journal article" date="2019" name="Int. J. Syst. Evol. Microbiol.">
        <title>The Global Catalogue of Microorganisms (GCM) 10K type strain sequencing project: providing services to taxonomists for standard genome sequencing and annotation.</title>
        <authorList>
            <consortium name="The Broad Institute Genomics Platform"/>
            <consortium name="The Broad Institute Genome Sequencing Center for Infectious Disease"/>
            <person name="Wu L."/>
            <person name="Ma J."/>
        </authorList>
    </citation>
    <scope>NUCLEOTIDE SEQUENCE [LARGE SCALE GENOMIC DNA]</scope>
    <source>
        <strain evidence="3">TBRC 4489</strain>
    </source>
</reference>
<dbReference type="EMBL" id="JBHSBM010000024">
    <property type="protein sequence ID" value="MFC4060987.1"/>
    <property type="molecule type" value="Genomic_DNA"/>
</dbReference>
<protein>
    <recommendedName>
        <fullName evidence="4">Integral membrane protein</fullName>
    </recommendedName>
</protein>
<feature type="transmembrane region" description="Helical" evidence="1">
    <location>
        <begin position="83"/>
        <end position="104"/>
    </location>
</feature>
<evidence type="ECO:0000256" key="1">
    <source>
        <dbReference type="SAM" id="Phobius"/>
    </source>
</evidence>
<feature type="transmembrane region" description="Helical" evidence="1">
    <location>
        <begin position="149"/>
        <end position="167"/>
    </location>
</feature>
<keyword evidence="3" id="KW-1185">Reference proteome</keyword>
<keyword evidence="1" id="KW-1133">Transmembrane helix</keyword>